<reference evidence="2" key="2">
    <citation type="submission" date="2023-06" db="EMBL/GenBank/DDBJ databases">
        <authorList>
            <consortium name="Lawrence Berkeley National Laboratory"/>
            <person name="Haridas S."/>
            <person name="Hensen N."/>
            <person name="Bonometti L."/>
            <person name="Westerberg I."/>
            <person name="Brannstrom I.O."/>
            <person name="Guillou S."/>
            <person name="Cros-Aarteil S."/>
            <person name="Calhoun S."/>
            <person name="Kuo A."/>
            <person name="Mondo S."/>
            <person name="Pangilinan J."/>
            <person name="Riley R."/>
            <person name="Labutti K."/>
            <person name="Andreopoulos B."/>
            <person name="Lipzen A."/>
            <person name="Chen C."/>
            <person name="Yanf M."/>
            <person name="Daum C."/>
            <person name="Ng V."/>
            <person name="Clum A."/>
            <person name="Steindorff A."/>
            <person name="Ohm R."/>
            <person name="Martin F."/>
            <person name="Silar P."/>
            <person name="Natvig D."/>
            <person name="Lalanne C."/>
            <person name="Gautier V."/>
            <person name="Ament-Velasquez S.L."/>
            <person name="Kruys A."/>
            <person name="Hutchinson M.I."/>
            <person name="Powell A.J."/>
            <person name="Barry K."/>
            <person name="Miller A.N."/>
            <person name="Grigoriev I.V."/>
            <person name="Debuchy R."/>
            <person name="Gladieux P."/>
            <person name="Thoren M.H."/>
            <person name="Johannesson H."/>
        </authorList>
    </citation>
    <scope>NUCLEOTIDE SEQUENCE</scope>
    <source>
        <strain evidence="2">CBS 560.94</strain>
    </source>
</reference>
<feature type="region of interest" description="Disordered" evidence="1">
    <location>
        <begin position="75"/>
        <end position="99"/>
    </location>
</feature>
<name>A0AAE0J162_9PEZI</name>
<dbReference type="RefSeq" id="XP_062677184.1">
    <property type="nucleotide sequence ID" value="XM_062828591.1"/>
</dbReference>
<reference evidence="2" key="1">
    <citation type="journal article" date="2023" name="Mol. Phylogenet. Evol.">
        <title>Genome-scale phylogeny and comparative genomics of the fungal order Sordariales.</title>
        <authorList>
            <person name="Hensen N."/>
            <person name="Bonometti L."/>
            <person name="Westerberg I."/>
            <person name="Brannstrom I.O."/>
            <person name="Guillou S."/>
            <person name="Cros-Aarteil S."/>
            <person name="Calhoun S."/>
            <person name="Haridas S."/>
            <person name="Kuo A."/>
            <person name="Mondo S."/>
            <person name="Pangilinan J."/>
            <person name="Riley R."/>
            <person name="LaButti K."/>
            <person name="Andreopoulos B."/>
            <person name="Lipzen A."/>
            <person name="Chen C."/>
            <person name="Yan M."/>
            <person name="Daum C."/>
            <person name="Ng V."/>
            <person name="Clum A."/>
            <person name="Steindorff A."/>
            <person name="Ohm R.A."/>
            <person name="Martin F."/>
            <person name="Silar P."/>
            <person name="Natvig D.O."/>
            <person name="Lalanne C."/>
            <person name="Gautier V."/>
            <person name="Ament-Velasquez S.L."/>
            <person name="Kruys A."/>
            <person name="Hutchinson M.I."/>
            <person name="Powell A.J."/>
            <person name="Barry K."/>
            <person name="Miller A.N."/>
            <person name="Grigoriev I.V."/>
            <person name="Debuchy R."/>
            <person name="Gladieux P."/>
            <person name="Hiltunen Thoren M."/>
            <person name="Johannesson H."/>
        </authorList>
    </citation>
    <scope>NUCLEOTIDE SEQUENCE</scope>
    <source>
        <strain evidence="2">CBS 560.94</strain>
    </source>
</reference>
<feature type="region of interest" description="Disordered" evidence="1">
    <location>
        <begin position="537"/>
        <end position="573"/>
    </location>
</feature>
<accession>A0AAE0J162</accession>
<comment type="caution">
    <text evidence="2">The sequence shown here is derived from an EMBL/GenBank/DDBJ whole genome shotgun (WGS) entry which is preliminary data.</text>
</comment>
<feature type="region of interest" description="Disordered" evidence="1">
    <location>
        <begin position="1"/>
        <end position="35"/>
    </location>
</feature>
<evidence type="ECO:0000313" key="3">
    <source>
        <dbReference type="Proteomes" id="UP001278500"/>
    </source>
</evidence>
<gene>
    <name evidence="2" type="ORF">B0H65DRAFT_512660</name>
</gene>
<evidence type="ECO:0000256" key="1">
    <source>
        <dbReference type="SAM" id="MobiDB-lite"/>
    </source>
</evidence>
<protein>
    <submittedName>
        <fullName evidence="2">Uncharacterized protein</fullName>
    </submittedName>
</protein>
<organism evidence="2 3">
    <name type="scientific">Neurospora tetraspora</name>
    <dbReference type="NCBI Taxonomy" id="94610"/>
    <lineage>
        <taxon>Eukaryota</taxon>
        <taxon>Fungi</taxon>
        <taxon>Dikarya</taxon>
        <taxon>Ascomycota</taxon>
        <taxon>Pezizomycotina</taxon>
        <taxon>Sordariomycetes</taxon>
        <taxon>Sordariomycetidae</taxon>
        <taxon>Sordariales</taxon>
        <taxon>Sordariaceae</taxon>
        <taxon>Neurospora</taxon>
    </lineage>
</organism>
<feature type="compositionally biased region" description="Basic and acidic residues" evidence="1">
    <location>
        <begin position="387"/>
        <end position="399"/>
    </location>
</feature>
<feature type="compositionally biased region" description="Basic and acidic residues" evidence="1">
    <location>
        <begin position="556"/>
        <end position="573"/>
    </location>
</feature>
<keyword evidence="3" id="KW-1185">Reference proteome</keyword>
<sequence>MEAPDAAPTRSPHHENRAPELSGSKRLTDETPIQSTTEMIANVAKKRRLDESGAAQVILGLTEAEDDSGARMVAAESDALSGHAKAPSKSSPMHHPDAQENSRHILQSIGLLEVDVDEREDVLGVSTIEYQAPFASMVELEAASVTTRERSPRSSLPFEDPRLPLWKAETRSFKGIMFRYTLQFAIFCDGSSENTRFAQFRGDIGGYRESIDLAPNCLEAKFFTKKKEDGWGVEDFVILNWLNRKVYSADHAEISALSQGLEEVIKRVDHFGPPSSTVKIFSDSVTCQRRINKGILVGDDFVSGGNNLMLDGSNVTSDGKRKRTEASFHDKHTNPTVRAISHYLFGRGCTIEIHYLPRNLTFAAFLADHVAGSWRLKAAVFSQSNLAREERDGVNEIVRRRSTAPPNPRPPKKRKVNRPSSKNKRLWNNKRTHKKSRSANNLNARSFPFRPSPSPYRQASSSQWVPSNPFPPAPAPSASEPSFPQDHSRPYEARLPTLDTFPTWFFRDPTPPRKVRAPTPGRCWEIEDEDEIEVGIVRNEGGEPGEMDGGGQVGGGEKKEDEQDGRKKDQEES</sequence>
<evidence type="ECO:0000313" key="2">
    <source>
        <dbReference type="EMBL" id="KAK3335018.1"/>
    </source>
</evidence>
<feature type="compositionally biased region" description="Gly residues" evidence="1">
    <location>
        <begin position="542"/>
        <end position="555"/>
    </location>
</feature>
<proteinExistence type="predicted"/>
<dbReference type="Proteomes" id="UP001278500">
    <property type="component" value="Unassembled WGS sequence"/>
</dbReference>
<dbReference type="AlphaFoldDB" id="A0AAE0J162"/>
<feature type="region of interest" description="Disordered" evidence="1">
    <location>
        <begin position="385"/>
        <end position="490"/>
    </location>
</feature>
<dbReference type="GeneID" id="87865745"/>
<feature type="compositionally biased region" description="Basic residues" evidence="1">
    <location>
        <begin position="410"/>
        <end position="437"/>
    </location>
</feature>
<dbReference type="EMBL" id="JAUEPP010000009">
    <property type="protein sequence ID" value="KAK3335018.1"/>
    <property type="molecule type" value="Genomic_DNA"/>
</dbReference>